<organism evidence="3 4">
    <name type="scientific">Stephania japonica</name>
    <dbReference type="NCBI Taxonomy" id="461633"/>
    <lineage>
        <taxon>Eukaryota</taxon>
        <taxon>Viridiplantae</taxon>
        <taxon>Streptophyta</taxon>
        <taxon>Embryophyta</taxon>
        <taxon>Tracheophyta</taxon>
        <taxon>Spermatophyta</taxon>
        <taxon>Magnoliopsida</taxon>
        <taxon>Ranunculales</taxon>
        <taxon>Menispermaceae</taxon>
        <taxon>Menispermoideae</taxon>
        <taxon>Cissampelideae</taxon>
        <taxon>Stephania</taxon>
    </lineage>
</organism>
<dbReference type="AlphaFoldDB" id="A0AAP0IYK3"/>
<gene>
    <name evidence="3" type="ORF">Sjap_013793</name>
</gene>
<feature type="signal peptide" evidence="2">
    <location>
        <begin position="1"/>
        <end position="26"/>
    </location>
</feature>
<comment type="caution">
    <text evidence="3">The sequence shown here is derived from an EMBL/GenBank/DDBJ whole genome shotgun (WGS) entry which is preliminary data.</text>
</comment>
<reference evidence="3 4" key="1">
    <citation type="submission" date="2024-01" db="EMBL/GenBank/DDBJ databases">
        <title>Genome assemblies of Stephania.</title>
        <authorList>
            <person name="Yang L."/>
        </authorList>
    </citation>
    <scope>NUCLEOTIDE SEQUENCE [LARGE SCALE GENOMIC DNA]</scope>
    <source>
        <strain evidence="3">QJT</strain>
        <tissue evidence="3">Leaf</tissue>
    </source>
</reference>
<dbReference type="PANTHER" id="PTHR36619:SF2">
    <property type="entry name" value="OS04G0208900 PROTEIN"/>
    <property type="match status" value="1"/>
</dbReference>
<evidence type="ECO:0000256" key="2">
    <source>
        <dbReference type="SAM" id="SignalP"/>
    </source>
</evidence>
<keyword evidence="4" id="KW-1185">Reference proteome</keyword>
<feature type="region of interest" description="Disordered" evidence="1">
    <location>
        <begin position="41"/>
        <end position="71"/>
    </location>
</feature>
<keyword evidence="2" id="KW-0732">Signal</keyword>
<dbReference type="EMBL" id="JBBNAE010000005">
    <property type="protein sequence ID" value="KAK9124191.1"/>
    <property type="molecule type" value="Genomic_DNA"/>
</dbReference>
<name>A0AAP0IYK3_9MAGN</name>
<evidence type="ECO:0000313" key="4">
    <source>
        <dbReference type="Proteomes" id="UP001417504"/>
    </source>
</evidence>
<evidence type="ECO:0000313" key="3">
    <source>
        <dbReference type="EMBL" id="KAK9124191.1"/>
    </source>
</evidence>
<protein>
    <submittedName>
        <fullName evidence="3">Uncharacterized protein</fullName>
    </submittedName>
</protein>
<proteinExistence type="predicted"/>
<dbReference type="PANTHER" id="PTHR36619">
    <property type="entry name" value="OS04G0208900 PROTEIN"/>
    <property type="match status" value="1"/>
</dbReference>
<accession>A0AAP0IYK3</accession>
<feature type="compositionally biased region" description="Low complexity" evidence="1">
    <location>
        <begin position="50"/>
        <end position="62"/>
    </location>
</feature>
<evidence type="ECO:0000256" key="1">
    <source>
        <dbReference type="SAM" id="MobiDB-lite"/>
    </source>
</evidence>
<feature type="chain" id="PRO_5042864722" evidence="2">
    <location>
        <begin position="27"/>
        <end position="115"/>
    </location>
</feature>
<dbReference type="Proteomes" id="UP001417504">
    <property type="component" value="Unassembled WGS sequence"/>
</dbReference>
<sequence>MSSKAPIFSSMLLLLLLLSPVEFAIAGFSSSSIKVAEGARPLQPVNNAENSNTLNTKSSSTTGQEKQHAFDDDRGFKTCLPKGFHHTSAPSRYSNYETLGSSMCASSATSEARNP</sequence>